<dbReference type="AlphaFoldDB" id="A0A0G0K1S2"/>
<evidence type="ECO:0000313" key="2">
    <source>
        <dbReference type="Proteomes" id="UP000034181"/>
    </source>
</evidence>
<protein>
    <submittedName>
        <fullName evidence="1">Dihydroorotate dehydrogenase</fullName>
    </submittedName>
</protein>
<name>A0A0G0K1S2_9BACT</name>
<accession>A0A0G0K1S2</accession>
<evidence type="ECO:0000313" key="1">
    <source>
        <dbReference type="EMBL" id="KKQ73648.1"/>
    </source>
</evidence>
<dbReference type="Gene3D" id="3.20.20.70">
    <property type="entry name" value="Aldolase class I"/>
    <property type="match status" value="1"/>
</dbReference>
<reference evidence="1 2" key="1">
    <citation type="journal article" date="2015" name="Nature">
        <title>rRNA introns, odd ribosomes, and small enigmatic genomes across a large radiation of phyla.</title>
        <authorList>
            <person name="Brown C.T."/>
            <person name="Hug L.A."/>
            <person name="Thomas B.C."/>
            <person name="Sharon I."/>
            <person name="Castelle C.J."/>
            <person name="Singh A."/>
            <person name="Wilkins M.J."/>
            <person name="Williams K.H."/>
            <person name="Banfield J.F."/>
        </authorList>
    </citation>
    <scope>NUCLEOTIDE SEQUENCE [LARGE SCALE GENOMIC DNA]</scope>
</reference>
<organism evidence="1 2">
    <name type="scientific">Candidatus Woesebacteria bacterium GW2011_GWB1_38_5b</name>
    <dbReference type="NCBI Taxonomy" id="1618569"/>
    <lineage>
        <taxon>Bacteria</taxon>
        <taxon>Candidatus Woeseibacteriota</taxon>
    </lineage>
</organism>
<gene>
    <name evidence="1" type="ORF">US96_C0057G0001</name>
</gene>
<dbReference type="SUPFAM" id="SSF51395">
    <property type="entry name" value="FMN-linked oxidoreductases"/>
    <property type="match status" value="1"/>
</dbReference>
<dbReference type="Proteomes" id="UP000034181">
    <property type="component" value="Unassembled WGS sequence"/>
</dbReference>
<comment type="caution">
    <text evidence="1">The sequence shown here is derived from an EMBL/GenBank/DDBJ whole genome shotgun (WGS) entry which is preliminary data.</text>
</comment>
<proteinExistence type="predicted"/>
<sequence>MPEIYKNIVSPFLYKQDSETWHTRAREALHLAEANPLTLWLLEKIATYKSERFYDERLNVVIGGVEFDNPLIVGAGWDKQGRAVRGLHQLGFSGVEV</sequence>
<feature type="non-terminal residue" evidence="1">
    <location>
        <position position="97"/>
    </location>
</feature>
<dbReference type="InterPro" id="IPR013785">
    <property type="entry name" value="Aldolase_TIM"/>
</dbReference>
<dbReference type="EMBL" id="LBUZ01000057">
    <property type="protein sequence ID" value="KKQ73648.1"/>
    <property type="molecule type" value="Genomic_DNA"/>
</dbReference>